<sequence length="80" mass="9174">MNVVTIVEKFGADEWLEREWELPPDVVEQLRGQVDLTPEGWIRHVWPITAEIAAVVQPWVDERIDLASASWYVSSVQDTA</sequence>
<evidence type="ECO:0000313" key="2">
    <source>
        <dbReference type="Proteomes" id="UP001330812"/>
    </source>
</evidence>
<dbReference type="EMBL" id="CP142149">
    <property type="protein sequence ID" value="WSE26020.1"/>
    <property type="molecule type" value="Genomic_DNA"/>
</dbReference>
<organism evidence="1 2">
    <name type="scientific">Amycolatopsis rhabdoformis</name>
    <dbReference type="NCBI Taxonomy" id="1448059"/>
    <lineage>
        <taxon>Bacteria</taxon>
        <taxon>Bacillati</taxon>
        <taxon>Actinomycetota</taxon>
        <taxon>Actinomycetes</taxon>
        <taxon>Pseudonocardiales</taxon>
        <taxon>Pseudonocardiaceae</taxon>
        <taxon>Amycolatopsis</taxon>
    </lineage>
</organism>
<dbReference type="Proteomes" id="UP001330812">
    <property type="component" value="Chromosome"/>
</dbReference>
<name>A0ABZ1HXC6_9PSEU</name>
<gene>
    <name evidence="1" type="ORF">VSH64_24375</name>
</gene>
<proteinExistence type="predicted"/>
<reference evidence="1 2" key="1">
    <citation type="journal article" date="2015" name="Int. J. Syst. Evol. Microbiol.">
        <title>Amycolatopsis rhabdoformis sp. nov., an actinomycete isolated from a tropical forest soil.</title>
        <authorList>
            <person name="Souza W.R."/>
            <person name="Silva R.E."/>
            <person name="Goodfellow M."/>
            <person name="Busarakam K."/>
            <person name="Figueiro F.S."/>
            <person name="Ferreira D."/>
            <person name="Rodrigues-Filho E."/>
            <person name="Moraes L.A.B."/>
            <person name="Zucchi T.D."/>
        </authorList>
    </citation>
    <scope>NUCLEOTIDE SEQUENCE [LARGE SCALE GENOMIC DNA]</scope>
    <source>
        <strain evidence="1 2">NCIMB 14900</strain>
    </source>
</reference>
<dbReference type="RefSeq" id="WP_326564986.1">
    <property type="nucleotide sequence ID" value="NZ_CP142149.1"/>
</dbReference>
<keyword evidence="2" id="KW-1185">Reference proteome</keyword>
<protein>
    <submittedName>
        <fullName evidence="1">Uncharacterized protein</fullName>
    </submittedName>
</protein>
<evidence type="ECO:0000313" key="1">
    <source>
        <dbReference type="EMBL" id="WSE26020.1"/>
    </source>
</evidence>
<accession>A0ABZ1HXC6</accession>